<keyword evidence="1" id="KW-1133">Transmembrane helix</keyword>
<comment type="caution">
    <text evidence="2">The sequence shown here is derived from an EMBL/GenBank/DDBJ whole genome shotgun (WGS) entry which is preliminary data.</text>
</comment>
<reference evidence="3" key="1">
    <citation type="journal article" date="2019" name="Int. J. Syst. Evol. Microbiol.">
        <title>The Global Catalogue of Microorganisms (GCM) 10K type strain sequencing project: providing services to taxonomists for standard genome sequencing and annotation.</title>
        <authorList>
            <consortium name="The Broad Institute Genomics Platform"/>
            <consortium name="The Broad Institute Genome Sequencing Center for Infectious Disease"/>
            <person name="Wu L."/>
            <person name="Ma J."/>
        </authorList>
    </citation>
    <scope>NUCLEOTIDE SEQUENCE [LARGE SCALE GENOMIC DNA]</scope>
    <source>
        <strain evidence="3">JCM 18961</strain>
    </source>
</reference>
<keyword evidence="1" id="KW-0812">Transmembrane</keyword>
<gene>
    <name evidence="2" type="ORF">GCM10025782_28110</name>
</gene>
<accession>A0ABP8YJK6</accession>
<feature type="transmembrane region" description="Helical" evidence="1">
    <location>
        <begin position="28"/>
        <end position="51"/>
    </location>
</feature>
<sequence length="222" mass="23373">MSLRIRGTQTPRMDEPAPLTTGGRVARVVGLVALWTSWLLVATAYLALSGAAGEVAAWRWSALAYVPLAVPTWWLVRRLRHRRPLAVAAAAVIGLLVWGVPAQATPGFGRVEAFADEFGGPPGGELLGETAEGNDWCFGDGCPTVVRYYAVPSASATIEAVDARLDGDGWERRGLAHGPAHCKGDFDVSVWKPTGSLPLPPGVRAPAAGSDVVELRVGANCL</sequence>
<dbReference type="Proteomes" id="UP001500556">
    <property type="component" value="Unassembled WGS sequence"/>
</dbReference>
<name>A0ABP8YJK6_9MICO</name>
<protein>
    <recommendedName>
        <fullName evidence="4">MFS transporter</fullName>
    </recommendedName>
</protein>
<keyword evidence="3" id="KW-1185">Reference proteome</keyword>
<feature type="transmembrane region" description="Helical" evidence="1">
    <location>
        <begin position="83"/>
        <end position="100"/>
    </location>
</feature>
<dbReference type="EMBL" id="BAABLO010000011">
    <property type="protein sequence ID" value="GAA4727796.1"/>
    <property type="molecule type" value="Genomic_DNA"/>
</dbReference>
<organism evidence="2 3">
    <name type="scientific">Pedococcus ginsenosidimutans</name>
    <dbReference type="NCBI Taxonomy" id="490570"/>
    <lineage>
        <taxon>Bacteria</taxon>
        <taxon>Bacillati</taxon>
        <taxon>Actinomycetota</taxon>
        <taxon>Actinomycetes</taxon>
        <taxon>Micrococcales</taxon>
        <taxon>Intrasporangiaceae</taxon>
        <taxon>Pedococcus</taxon>
    </lineage>
</organism>
<evidence type="ECO:0000313" key="2">
    <source>
        <dbReference type="EMBL" id="GAA4727796.1"/>
    </source>
</evidence>
<feature type="transmembrane region" description="Helical" evidence="1">
    <location>
        <begin position="57"/>
        <end position="76"/>
    </location>
</feature>
<evidence type="ECO:0000256" key="1">
    <source>
        <dbReference type="SAM" id="Phobius"/>
    </source>
</evidence>
<evidence type="ECO:0000313" key="3">
    <source>
        <dbReference type="Proteomes" id="UP001500556"/>
    </source>
</evidence>
<proteinExistence type="predicted"/>
<evidence type="ECO:0008006" key="4">
    <source>
        <dbReference type="Google" id="ProtNLM"/>
    </source>
</evidence>
<keyword evidence="1" id="KW-0472">Membrane</keyword>